<dbReference type="SUPFAM" id="SSF48726">
    <property type="entry name" value="Immunoglobulin"/>
    <property type="match status" value="3"/>
</dbReference>
<evidence type="ECO:0000256" key="1">
    <source>
        <dbReference type="ARBA" id="ARBA00022729"/>
    </source>
</evidence>
<keyword evidence="2" id="KW-0677">Repeat</keyword>
<dbReference type="PROSITE" id="PS00290">
    <property type="entry name" value="IG_MHC"/>
    <property type="match status" value="1"/>
</dbReference>
<organism evidence="7 8">
    <name type="scientific">Cryptotermes secundus</name>
    <dbReference type="NCBI Taxonomy" id="105785"/>
    <lineage>
        <taxon>Eukaryota</taxon>
        <taxon>Metazoa</taxon>
        <taxon>Ecdysozoa</taxon>
        <taxon>Arthropoda</taxon>
        <taxon>Hexapoda</taxon>
        <taxon>Insecta</taxon>
        <taxon>Pterygota</taxon>
        <taxon>Neoptera</taxon>
        <taxon>Polyneoptera</taxon>
        <taxon>Dictyoptera</taxon>
        <taxon>Blattodea</taxon>
        <taxon>Blattoidea</taxon>
        <taxon>Termitoidae</taxon>
        <taxon>Kalotermitidae</taxon>
        <taxon>Cryptotermitinae</taxon>
        <taxon>Cryptotermes</taxon>
    </lineage>
</organism>
<evidence type="ECO:0000313" key="7">
    <source>
        <dbReference type="EMBL" id="PNF21868.1"/>
    </source>
</evidence>
<evidence type="ECO:0000256" key="3">
    <source>
        <dbReference type="ARBA" id="ARBA00023157"/>
    </source>
</evidence>
<dbReference type="FunCoup" id="A0A2J7PZW6">
    <property type="interactions" value="86"/>
</dbReference>
<dbReference type="Gene3D" id="2.60.40.10">
    <property type="entry name" value="Immunoglobulins"/>
    <property type="match status" value="3"/>
</dbReference>
<evidence type="ECO:0000259" key="6">
    <source>
        <dbReference type="PROSITE" id="PS50835"/>
    </source>
</evidence>
<protein>
    <recommendedName>
        <fullName evidence="6">Ig-like domain-containing protein</fullName>
    </recommendedName>
</protein>
<dbReference type="InterPro" id="IPR007110">
    <property type="entry name" value="Ig-like_dom"/>
</dbReference>
<dbReference type="OrthoDB" id="10012075at2759"/>
<feature type="compositionally biased region" description="Acidic residues" evidence="5">
    <location>
        <begin position="416"/>
        <end position="429"/>
    </location>
</feature>
<dbReference type="SMART" id="SM00408">
    <property type="entry name" value="IGc2"/>
    <property type="match status" value="2"/>
</dbReference>
<dbReference type="InParanoid" id="A0A2J7PZW6"/>
<feature type="compositionally biased region" description="Basic residues" evidence="5">
    <location>
        <begin position="390"/>
        <end position="412"/>
    </location>
</feature>
<keyword evidence="1" id="KW-0732">Signal</keyword>
<feature type="domain" description="Ig-like" evidence="6">
    <location>
        <begin position="107"/>
        <end position="227"/>
    </location>
</feature>
<keyword evidence="3" id="KW-1015">Disulfide bond</keyword>
<feature type="region of interest" description="Disordered" evidence="5">
    <location>
        <begin position="379"/>
        <end position="470"/>
    </location>
</feature>
<evidence type="ECO:0000256" key="5">
    <source>
        <dbReference type="SAM" id="MobiDB-lite"/>
    </source>
</evidence>
<proteinExistence type="predicted"/>
<dbReference type="PANTHER" id="PTHR12231:SF265">
    <property type="entry name" value="DPR-INTERACTING PROTEIN LAMBDA"/>
    <property type="match status" value="1"/>
</dbReference>
<evidence type="ECO:0000256" key="2">
    <source>
        <dbReference type="ARBA" id="ARBA00022737"/>
    </source>
</evidence>
<keyword evidence="8" id="KW-1185">Reference proteome</keyword>
<feature type="domain" description="Ig-like" evidence="6">
    <location>
        <begin position="5"/>
        <end position="106"/>
    </location>
</feature>
<dbReference type="PANTHER" id="PTHR12231">
    <property type="entry name" value="CTX-RELATED TYPE I TRANSMEMBRANE PROTEIN"/>
    <property type="match status" value="1"/>
</dbReference>
<dbReference type="InterPro" id="IPR013151">
    <property type="entry name" value="Immunoglobulin_dom"/>
</dbReference>
<dbReference type="InterPro" id="IPR036179">
    <property type="entry name" value="Ig-like_dom_sf"/>
</dbReference>
<dbReference type="InterPro" id="IPR013098">
    <property type="entry name" value="Ig_I-set"/>
</dbReference>
<reference evidence="7 8" key="1">
    <citation type="submission" date="2017-12" db="EMBL/GenBank/DDBJ databases">
        <title>Hemimetabolous genomes reveal molecular basis of termite eusociality.</title>
        <authorList>
            <person name="Harrison M.C."/>
            <person name="Jongepier E."/>
            <person name="Robertson H.M."/>
            <person name="Arning N."/>
            <person name="Bitard-Feildel T."/>
            <person name="Chao H."/>
            <person name="Childers C.P."/>
            <person name="Dinh H."/>
            <person name="Doddapaneni H."/>
            <person name="Dugan S."/>
            <person name="Gowin J."/>
            <person name="Greiner C."/>
            <person name="Han Y."/>
            <person name="Hu H."/>
            <person name="Hughes D.S.T."/>
            <person name="Huylmans A.-K."/>
            <person name="Kemena C."/>
            <person name="Kremer L.P.M."/>
            <person name="Lee S.L."/>
            <person name="Lopez-Ezquerra A."/>
            <person name="Mallet L."/>
            <person name="Monroy-Kuhn J.M."/>
            <person name="Moser A."/>
            <person name="Murali S.C."/>
            <person name="Muzny D.M."/>
            <person name="Otani S."/>
            <person name="Piulachs M.-D."/>
            <person name="Poelchau M."/>
            <person name="Qu J."/>
            <person name="Schaub F."/>
            <person name="Wada-Katsumata A."/>
            <person name="Worley K.C."/>
            <person name="Xie Q."/>
            <person name="Ylla G."/>
            <person name="Poulsen M."/>
            <person name="Gibbs R.A."/>
            <person name="Schal C."/>
            <person name="Richards S."/>
            <person name="Belles X."/>
            <person name="Korb J."/>
            <person name="Bornberg-Bauer E."/>
        </authorList>
    </citation>
    <scope>NUCLEOTIDE SEQUENCE [LARGE SCALE GENOMIC DNA]</scope>
    <source>
        <tissue evidence="7">Whole body</tissue>
    </source>
</reference>
<name>A0A2J7PZW6_9NEOP</name>
<dbReference type="GO" id="GO:0043005">
    <property type="term" value="C:neuron projection"/>
    <property type="evidence" value="ECO:0007669"/>
    <property type="project" value="TreeGrafter"/>
</dbReference>
<dbReference type="InterPro" id="IPR003598">
    <property type="entry name" value="Ig_sub2"/>
</dbReference>
<dbReference type="Pfam" id="PF07679">
    <property type="entry name" value="I-set"/>
    <property type="match status" value="2"/>
</dbReference>
<dbReference type="InterPro" id="IPR013783">
    <property type="entry name" value="Ig-like_fold"/>
</dbReference>
<gene>
    <name evidence="7" type="ORF">B7P43_G05277</name>
</gene>
<dbReference type="InterPro" id="IPR003599">
    <property type="entry name" value="Ig_sub"/>
</dbReference>
<evidence type="ECO:0000256" key="4">
    <source>
        <dbReference type="ARBA" id="ARBA00023319"/>
    </source>
</evidence>
<dbReference type="EMBL" id="NEVH01020331">
    <property type="protein sequence ID" value="PNF21868.1"/>
    <property type="molecule type" value="Genomic_DNA"/>
</dbReference>
<sequence length="507" mass="56353">MEPEPEFLQPLENHTVTQGRDVFFTCVVNHLGPYKVAWIKSDSKAILAIQTHMVAHNPRLSVTHNGHNTWKLHVSNVQINDCGTYMCQINTDPMRSQMGNLDVKVPPDILNDESPDGGVAPENSSVRLRCKATGIPEPTVMWRREDSRNIILRHDGGREKEELSNTRTQQYKNGVMQSVSRQRLAKHIAAYRNVLCNAVKSSTIPTVFSCAVFTFLTTQSDKLGEVTCVSRERFPTFGTQNTLRCNIFPVNQKIISYWVSQGAHMILFCLSGVTVQPSVKVSNQLVAAPAGSNVDIGCDVEASPKAMNSWFRETGEKLMESGKYEIKEVPINDYSLHMNLKILNVQKHDFGTYVCASVNALGKVEGSVRLQELHLAPKTTTVPVSARHDNKPRKKTAPHSKDSKRKRKRPKGDRREEEDASGEDDEDSEPVTTGPWPEPRTVQTIIPSAGRPPSSNPHRNGADNVSSGSPSYGCGISSVRLPLWATAVIVVQVALKHLLNYYHVTIF</sequence>
<feature type="domain" description="Ig-like" evidence="6">
    <location>
        <begin position="277"/>
        <end position="371"/>
    </location>
</feature>
<dbReference type="SMART" id="SM00409">
    <property type="entry name" value="IG"/>
    <property type="match status" value="3"/>
</dbReference>
<dbReference type="InterPro" id="IPR003006">
    <property type="entry name" value="Ig/MHC_CS"/>
</dbReference>
<dbReference type="InterPro" id="IPR051170">
    <property type="entry name" value="Neural/epithelial_adhesion"/>
</dbReference>
<dbReference type="Proteomes" id="UP000235965">
    <property type="component" value="Unassembled WGS sequence"/>
</dbReference>
<dbReference type="STRING" id="105785.A0A2J7PZW6"/>
<dbReference type="PROSITE" id="PS50835">
    <property type="entry name" value="IG_LIKE"/>
    <property type="match status" value="3"/>
</dbReference>
<comment type="caution">
    <text evidence="7">The sequence shown here is derived from an EMBL/GenBank/DDBJ whole genome shotgun (WGS) entry which is preliminary data.</text>
</comment>
<evidence type="ECO:0000313" key="8">
    <source>
        <dbReference type="Proteomes" id="UP000235965"/>
    </source>
</evidence>
<dbReference type="Pfam" id="PF00047">
    <property type="entry name" value="ig"/>
    <property type="match status" value="1"/>
</dbReference>
<accession>A0A2J7PZW6</accession>
<dbReference type="AlphaFoldDB" id="A0A2J7PZW6"/>
<keyword evidence="4" id="KW-0393">Immunoglobulin domain</keyword>